<dbReference type="Pfam" id="PF25601">
    <property type="entry name" value="AAA_lid_14"/>
    <property type="match status" value="1"/>
</dbReference>
<dbReference type="PROSITE" id="PS00688">
    <property type="entry name" value="SIGMA54_INTERACT_3"/>
    <property type="match status" value="1"/>
</dbReference>
<dbReference type="Gene3D" id="1.10.8.60">
    <property type="match status" value="1"/>
</dbReference>
<dbReference type="SUPFAM" id="SSF46689">
    <property type="entry name" value="Homeodomain-like"/>
    <property type="match status" value="1"/>
</dbReference>
<comment type="caution">
    <text evidence="6">Lacks conserved residue(s) required for the propagation of feature annotation.</text>
</comment>
<dbReference type="EMBL" id="JBEPMU010000001">
    <property type="protein sequence ID" value="MET3650542.1"/>
    <property type="molecule type" value="Genomic_DNA"/>
</dbReference>
<dbReference type="InterPro" id="IPR058031">
    <property type="entry name" value="AAA_lid_NorR"/>
</dbReference>
<dbReference type="InterPro" id="IPR027417">
    <property type="entry name" value="P-loop_NTPase"/>
</dbReference>
<evidence type="ECO:0000313" key="10">
    <source>
        <dbReference type="Proteomes" id="UP001549184"/>
    </source>
</evidence>
<dbReference type="InterPro" id="IPR011006">
    <property type="entry name" value="CheY-like_superfamily"/>
</dbReference>
<dbReference type="Pfam" id="PF00158">
    <property type="entry name" value="Sigma54_activat"/>
    <property type="match status" value="1"/>
</dbReference>
<dbReference type="SUPFAM" id="SSF52172">
    <property type="entry name" value="CheY-like"/>
    <property type="match status" value="1"/>
</dbReference>
<accession>A0ABV2JNY3</accession>
<dbReference type="PROSITE" id="PS50045">
    <property type="entry name" value="SIGMA54_INTERACT_4"/>
    <property type="match status" value="1"/>
</dbReference>
<dbReference type="SMART" id="SM00382">
    <property type="entry name" value="AAA"/>
    <property type="match status" value="1"/>
</dbReference>
<dbReference type="InterPro" id="IPR025662">
    <property type="entry name" value="Sigma_54_int_dom_ATP-bd_1"/>
</dbReference>
<keyword evidence="5" id="KW-0804">Transcription</keyword>
<dbReference type="PROSITE" id="PS00675">
    <property type="entry name" value="SIGMA54_INTERACT_1"/>
    <property type="match status" value="1"/>
</dbReference>
<name>A0ABV2JNY3_9GAMM</name>
<keyword evidence="1" id="KW-0547">Nucleotide-binding</keyword>
<dbReference type="CDD" id="cd00009">
    <property type="entry name" value="AAA"/>
    <property type="match status" value="1"/>
</dbReference>
<comment type="caution">
    <text evidence="9">The sequence shown here is derived from an EMBL/GenBank/DDBJ whole genome shotgun (WGS) entry which is preliminary data.</text>
</comment>
<dbReference type="Proteomes" id="UP001549184">
    <property type="component" value="Unassembled WGS sequence"/>
</dbReference>
<dbReference type="PROSITE" id="PS50110">
    <property type="entry name" value="RESPONSE_REGULATORY"/>
    <property type="match status" value="1"/>
</dbReference>
<proteinExistence type="predicted"/>
<protein>
    <submittedName>
        <fullName evidence="9">Two-component system response regulator AtoC</fullName>
    </submittedName>
</protein>
<keyword evidence="2" id="KW-0067">ATP-binding</keyword>
<keyword evidence="3" id="KW-0805">Transcription regulation</keyword>
<dbReference type="PRINTS" id="PR01590">
    <property type="entry name" value="HTHFIS"/>
</dbReference>
<feature type="domain" description="Response regulatory" evidence="8">
    <location>
        <begin position="1"/>
        <end position="57"/>
    </location>
</feature>
<organism evidence="9 10">
    <name type="scientific">Dyella japonica</name>
    <dbReference type="NCBI Taxonomy" id="231455"/>
    <lineage>
        <taxon>Bacteria</taxon>
        <taxon>Pseudomonadati</taxon>
        <taxon>Pseudomonadota</taxon>
        <taxon>Gammaproteobacteria</taxon>
        <taxon>Lysobacterales</taxon>
        <taxon>Rhodanobacteraceae</taxon>
        <taxon>Dyella</taxon>
    </lineage>
</organism>
<evidence type="ECO:0000256" key="6">
    <source>
        <dbReference type="PROSITE-ProRule" id="PRU00169"/>
    </source>
</evidence>
<evidence type="ECO:0000259" key="8">
    <source>
        <dbReference type="PROSITE" id="PS50110"/>
    </source>
</evidence>
<evidence type="ECO:0000256" key="2">
    <source>
        <dbReference type="ARBA" id="ARBA00022840"/>
    </source>
</evidence>
<evidence type="ECO:0000256" key="3">
    <source>
        <dbReference type="ARBA" id="ARBA00023015"/>
    </source>
</evidence>
<feature type="domain" description="Sigma-54 factor interaction" evidence="7">
    <location>
        <begin position="80"/>
        <end position="308"/>
    </location>
</feature>
<dbReference type="InterPro" id="IPR025944">
    <property type="entry name" value="Sigma_54_int_dom_CS"/>
</dbReference>
<dbReference type="PANTHER" id="PTHR32071">
    <property type="entry name" value="TRANSCRIPTIONAL REGULATORY PROTEIN"/>
    <property type="match status" value="1"/>
</dbReference>
<dbReference type="PANTHER" id="PTHR32071:SF117">
    <property type="entry name" value="PTS-DEPENDENT DIHYDROXYACETONE KINASE OPERON REGULATORY PROTEIN-RELATED"/>
    <property type="match status" value="1"/>
</dbReference>
<dbReference type="Gene3D" id="3.40.50.2300">
    <property type="match status" value="1"/>
</dbReference>
<dbReference type="InterPro" id="IPR002078">
    <property type="entry name" value="Sigma_54_int"/>
</dbReference>
<reference evidence="9 10" key="1">
    <citation type="submission" date="2024-06" db="EMBL/GenBank/DDBJ databases">
        <title>Sorghum-associated microbial communities from plants grown in Nebraska, USA.</title>
        <authorList>
            <person name="Schachtman D."/>
        </authorList>
    </citation>
    <scope>NUCLEOTIDE SEQUENCE [LARGE SCALE GENOMIC DNA]</scope>
    <source>
        <strain evidence="9 10">1073</strain>
    </source>
</reference>
<dbReference type="InterPro" id="IPR002197">
    <property type="entry name" value="HTH_Fis"/>
</dbReference>
<keyword evidence="10" id="KW-1185">Reference proteome</keyword>
<dbReference type="InterPro" id="IPR003593">
    <property type="entry name" value="AAA+_ATPase"/>
</dbReference>
<sequence>MALLAALRERNQDVPVIVMTAYATIETAVAAMKLGAIDYIIRPFEMETVEMAVARALAMQAVQRENRFLREEISRGWGEFVGVSPAMQALYDLIRQVAPTRSNVFIVGETGTGKELVARAIHEASGRQGLFVPINCAAIPTELLESELFGHVKGAFTGALRDRVGKCELASGGTIFLDEITEMPTSLQAKLLRVLQEGRIERLGANASIPVDLRVVAATNRDPQEALEAGLLRRDLYFRLNVVRVDVPRLRDRDGDMAILANHFLNKYSLELGRATPRLSPAALERLEAYSWPGNVRELENLMERAAVLCRDGEVDTSHLPAELSREVRAAPQHAAPSLDGPLALKDRVETLERQLIEAALARSDNNKAAAARLLGVSERTLWYKLKTYRM</sequence>
<dbReference type="Gene3D" id="3.40.50.300">
    <property type="entry name" value="P-loop containing nucleotide triphosphate hydrolases"/>
    <property type="match status" value="1"/>
</dbReference>
<dbReference type="Pfam" id="PF00072">
    <property type="entry name" value="Response_reg"/>
    <property type="match status" value="1"/>
</dbReference>
<dbReference type="SUPFAM" id="SSF52540">
    <property type="entry name" value="P-loop containing nucleoside triphosphate hydrolases"/>
    <property type="match status" value="1"/>
</dbReference>
<evidence type="ECO:0000259" key="7">
    <source>
        <dbReference type="PROSITE" id="PS50045"/>
    </source>
</evidence>
<evidence type="ECO:0000256" key="4">
    <source>
        <dbReference type="ARBA" id="ARBA00023125"/>
    </source>
</evidence>
<evidence type="ECO:0000256" key="1">
    <source>
        <dbReference type="ARBA" id="ARBA00022741"/>
    </source>
</evidence>
<dbReference type="Pfam" id="PF02954">
    <property type="entry name" value="HTH_8"/>
    <property type="match status" value="1"/>
</dbReference>
<gene>
    <name evidence="9" type="ORF">ABIC75_000244</name>
</gene>
<dbReference type="InterPro" id="IPR009057">
    <property type="entry name" value="Homeodomain-like_sf"/>
</dbReference>
<evidence type="ECO:0000256" key="5">
    <source>
        <dbReference type="ARBA" id="ARBA00023163"/>
    </source>
</evidence>
<keyword evidence="4" id="KW-0238">DNA-binding</keyword>
<dbReference type="Gene3D" id="1.10.10.60">
    <property type="entry name" value="Homeodomain-like"/>
    <property type="match status" value="1"/>
</dbReference>
<dbReference type="InterPro" id="IPR001789">
    <property type="entry name" value="Sig_transdc_resp-reg_receiver"/>
</dbReference>
<evidence type="ECO:0000313" key="9">
    <source>
        <dbReference type="EMBL" id="MET3650542.1"/>
    </source>
</evidence>